<protein>
    <recommendedName>
        <fullName evidence="3">Post-SET domain-containing protein</fullName>
    </recommendedName>
</protein>
<evidence type="ECO:0000313" key="1">
    <source>
        <dbReference type="EMBL" id="MDA0138611.1"/>
    </source>
</evidence>
<comment type="caution">
    <text evidence="1">The sequence shown here is derived from an EMBL/GenBank/DDBJ whole genome shotgun (WGS) entry which is preliminary data.</text>
</comment>
<organism evidence="1 2">
    <name type="scientific">Solirubrobacter deserti</name>
    <dbReference type="NCBI Taxonomy" id="2282478"/>
    <lineage>
        <taxon>Bacteria</taxon>
        <taxon>Bacillati</taxon>
        <taxon>Actinomycetota</taxon>
        <taxon>Thermoleophilia</taxon>
        <taxon>Solirubrobacterales</taxon>
        <taxon>Solirubrobacteraceae</taxon>
        <taxon>Solirubrobacter</taxon>
    </lineage>
</organism>
<name>A0ABT4RJ79_9ACTN</name>
<dbReference type="RefSeq" id="WP_202955291.1">
    <property type="nucleotide sequence ID" value="NZ_JAPCID010000017.1"/>
</dbReference>
<evidence type="ECO:0000313" key="2">
    <source>
        <dbReference type="Proteomes" id="UP001147700"/>
    </source>
</evidence>
<evidence type="ECO:0008006" key="3">
    <source>
        <dbReference type="Google" id="ProtNLM"/>
    </source>
</evidence>
<reference evidence="1" key="1">
    <citation type="submission" date="2022-10" db="EMBL/GenBank/DDBJ databases">
        <title>The WGS of Solirubrobacter sp. CPCC 204708.</title>
        <authorList>
            <person name="Jiang Z."/>
        </authorList>
    </citation>
    <scope>NUCLEOTIDE SEQUENCE</scope>
    <source>
        <strain evidence="1">CPCC 204708</strain>
    </source>
</reference>
<gene>
    <name evidence="1" type="ORF">OJ962_14000</name>
</gene>
<keyword evidence="2" id="KW-1185">Reference proteome</keyword>
<dbReference type="Proteomes" id="UP001147700">
    <property type="component" value="Unassembled WGS sequence"/>
</dbReference>
<proteinExistence type="predicted"/>
<dbReference type="EMBL" id="JAPCID010000017">
    <property type="protein sequence ID" value="MDA0138611.1"/>
    <property type="molecule type" value="Genomic_DNA"/>
</dbReference>
<accession>A0ABT4RJ79</accession>
<sequence length="100" mass="11468">MSDRARRIADNERRFRVFNEQVREVGAQLRTAPAFMCECGDPQCQAAVTLSAEEYARVRADPRWFVVLPEHERLGVERVVACHDHFRIVEKIGEGAKLVT</sequence>